<sequence length="502" mass="55429">MAKKVQHARAANDAGLSVVVIGAGISGILLGIKLRERGIHDFVILEKGATLGGTWRDNMYPGAACDVAAHSYVYSFAPNPAWKSRYAKAPDIWRYYNDCARRYGVLPHIRYGQEVVSADFRDDRWEVRTADGGVFVADVVIAACGRLHHPMMPEITGRDRFAGPSFHTSRWDRSLDLRGKRLGVIGTGSTATQIVAALAGEVGGLSLFQRTPQWVFPVADTPIPWWKRLAYRFLPGHASRYYYQLQRETETRGRAATGDRDARAARDRQCTDALATVRDPELRARLTPDYEVGCKRLVMSGTFYEAVQKPGVQVVTDAIDHITENGIVTRDGTLHEVDVLAYATGFDAHAYLRPMRITGEDGITLDQVWRDLPLAYRSIAIPHMPNLFLVNGPYSPGGSASVVGIVEAQVDYILKLLDRIEQADVAIVPREDAARAWLDDVREQARGSVWGTGGCQSWYLDKTGTPSIDPTPLSELVTQLATVNLADYRERPRAPVRLGAAA</sequence>
<evidence type="ECO:0000313" key="3">
    <source>
        <dbReference type="Proteomes" id="UP000318681"/>
    </source>
</evidence>
<protein>
    <submittedName>
        <fullName evidence="2">NAD(P)/FAD-dependent oxidoreductase</fullName>
    </submittedName>
</protein>
<dbReference type="RefSeq" id="WP_145151553.1">
    <property type="nucleotide sequence ID" value="NZ_VNIM01000040.1"/>
</dbReference>
<dbReference type="Gene3D" id="3.50.50.60">
    <property type="entry name" value="FAD/NAD(P)-binding domain"/>
    <property type="match status" value="2"/>
</dbReference>
<keyword evidence="1" id="KW-0472">Membrane</keyword>
<comment type="caution">
    <text evidence="2">The sequence shown here is derived from an EMBL/GenBank/DDBJ whole genome shotgun (WGS) entry which is preliminary data.</text>
</comment>
<dbReference type="Pfam" id="PF13738">
    <property type="entry name" value="Pyr_redox_3"/>
    <property type="match status" value="1"/>
</dbReference>
<organism evidence="2 3">
    <name type="scientific">Alterirhizorhabdus solaris</name>
    <dbReference type="NCBI Taxonomy" id="2529389"/>
    <lineage>
        <taxon>Bacteria</taxon>
        <taxon>Pseudomonadati</taxon>
        <taxon>Pseudomonadota</taxon>
        <taxon>Alphaproteobacteria</taxon>
        <taxon>Sphingomonadales</taxon>
        <taxon>Rhizorhabdaceae</taxon>
        <taxon>Alterirhizorhabdus</taxon>
    </lineage>
</organism>
<dbReference type="PANTHER" id="PTHR42877:SF4">
    <property type="entry name" value="FAD_NAD(P)-BINDING DOMAIN-CONTAINING PROTEIN-RELATED"/>
    <property type="match status" value="1"/>
</dbReference>
<dbReference type="EMBL" id="VNIM01000040">
    <property type="protein sequence ID" value="TVV73910.1"/>
    <property type="molecule type" value="Genomic_DNA"/>
</dbReference>
<dbReference type="OrthoDB" id="312624at2"/>
<accession>A0A558R3F6</accession>
<feature type="transmembrane region" description="Helical" evidence="1">
    <location>
        <begin position="14"/>
        <end position="32"/>
    </location>
</feature>
<dbReference type="PRINTS" id="PR00469">
    <property type="entry name" value="PNDRDTASEII"/>
</dbReference>
<keyword evidence="1" id="KW-1133">Transmembrane helix</keyword>
<evidence type="ECO:0000313" key="2">
    <source>
        <dbReference type="EMBL" id="TVV73910.1"/>
    </source>
</evidence>
<dbReference type="InterPro" id="IPR051209">
    <property type="entry name" value="FAD-bind_Monooxygenase_sf"/>
</dbReference>
<keyword evidence="1" id="KW-0812">Transmembrane</keyword>
<name>A0A558R3F6_9SPHN</name>
<dbReference type="AlphaFoldDB" id="A0A558R3F6"/>
<reference evidence="2 3" key="1">
    <citation type="submission" date="2019-07" db="EMBL/GenBank/DDBJ databases">
        <title>Sphingomonas solaris sp. nov., isolated from a solar panel from Boston, Massachusetts.</title>
        <authorList>
            <person name="Tanner K."/>
            <person name="Pascual J."/>
            <person name="Mancuso C."/>
            <person name="Pereto J."/>
            <person name="Khalil A."/>
            <person name="Vilanova C."/>
        </authorList>
    </citation>
    <scope>NUCLEOTIDE SEQUENCE [LARGE SCALE GENOMIC DNA]</scope>
    <source>
        <strain evidence="2 3">R4DWN</strain>
    </source>
</reference>
<dbReference type="InterPro" id="IPR036188">
    <property type="entry name" value="FAD/NAD-bd_sf"/>
</dbReference>
<keyword evidence="3" id="KW-1185">Reference proteome</keyword>
<evidence type="ECO:0000256" key="1">
    <source>
        <dbReference type="SAM" id="Phobius"/>
    </source>
</evidence>
<dbReference type="Proteomes" id="UP000318681">
    <property type="component" value="Unassembled WGS sequence"/>
</dbReference>
<dbReference type="SUPFAM" id="SSF51905">
    <property type="entry name" value="FAD/NAD(P)-binding domain"/>
    <property type="match status" value="1"/>
</dbReference>
<gene>
    <name evidence="2" type="ORF">FOY91_11180</name>
</gene>
<proteinExistence type="predicted"/>
<dbReference type="PANTHER" id="PTHR42877">
    <property type="entry name" value="L-ORNITHINE N(5)-MONOOXYGENASE-RELATED"/>
    <property type="match status" value="1"/>
</dbReference>